<evidence type="ECO:0000313" key="2">
    <source>
        <dbReference type="EMBL" id="KRL89198.1"/>
    </source>
</evidence>
<accession>A0A0R1U827</accession>
<feature type="region of interest" description="Disordered" evidence="1">
    <location>
        <begin position="1"/>
        <end position="25"/>
    </location>
</feature>
<protein>
    <submittedName>
        <fullName evidence="2">Uncharacterized protein</fullName>
    </submittedName>
</protein>
<evidence type="ECO:0000313" key="3">
    <source>
        <dbReference type="Proteomes" id="UP000050816"/>
    </source>
</evidence>
<dbReference type="EMBL" id="AZFK01000052">
    <property type="protein sequence ID" value="KRL89198.1"/>
    <property type="molecule type" value="Genomic_DNA"/>
</dbReference>
<organism evidence="2 3">
    <name type="scientific">Limosilactobacillus ingluviei DSM 15946</name>
    <dbReference type="NCBI Taxonomy" id="1423760"/>
    <lineage>
        <taxon>Bacteria</taxon>
        <taxon>Bacillati</taxon>
        <taxon>Bacillota</taxon>
        <taxon>Bacilli</taxon>
        <taxon>Lactobacillales</taxon>
        <taxon>Lactobacillaceae</taxon>
        <taxon>Limosilactobacillus</taxon>
    </lineage>
</organism>
<reference evidence="2 3" key="1">
    <citation type="journal article" date="2015" name="Genome Announc.">
        <title>Expanding the biotechnology potential of lactobacilli through comparative genomics of 213 strains and associated genera.</title>
        <authorList>
            <person name="Sun Z."/>
            <person name="Harris H.M."/>
            <person name="McCann A."/>
            <person name="Guo C."/>
            <person name="Argimon S."/>
            <person name="Zhang W."/>
            <person name="Yang X."/>
            <person name="Jeffery I.B."/>
            <person name="Cooney J.C."/>
            <person name="Kagawa T.F."/>
            <person name="Liu W."/>
            <person name="Song Y."/>
            <person name="Salvetti E."/>
            <person name="Wrobel A."/>
            <person name="Rasinkangas P."/>
            <person name="Parkhill J."/>
            <person name="Rea M.C."/>
            <person name="O'Sullivan O."/>
            <person name="Ritari J."/>
            <person name="Douillard F.P."/>
            <person name="Paul Ross R."/>
            <person name="Yang R."/>
            <person name="Briner A.E."/>
            <person name="Felis G.E."/>
            <person name="de Vos W.M."/>
            <person name="Barrangou R."/>
            <person name="Klaenhammer T.R."/>
            <person name="Caufield P.W."/>
            <person name="Cui Y."/>
            <person name="Zhang H."/>
            <person name="O'Toole P.W."/>
        </authorList>
    </citation>
    <scope>NUCLEOTIDE SEQUENCE [LARGE SCALE GENOMIC DNA]</scope>
    <source>
        <strain evidence="2 3">DSM 15946</strain>
    </source>
</reference>
<evidence type="ECO:0000256" key="1">
    <source>
        <dbReference type="SAM" id="MobiDB-lite"/>
    </source>
</evidence>
<comment type="caution">
    <text evidence="2">The sequence shown here is derived from an EMBL/GenBank/DDBJ whole genome shotgun (WGS) entry which is preliminary data.</text>
</comment>
<name>A0A0R1U827_9LACO</name>
<sequence>MDGKPILGCDDGNQQQSKADGEQSAPPAAVFNQFLHTKSPLFVSLKISMTG</sequence>
<proteinExistence type="predicted"/>
<dbReference type="Proteomes" id="UP000050816">
    <property type="component" value="Unassembled WGS sequence"/>
</dbReference>
<dbReference type="AlphaFoldDB" id="A0A0R1U827"/>
<gene>
    <name evidence="2" type="ORF">FC43_GL001820</name>
</gene>